<reference evidence="2 3" key="1">
    <citation type="submission" date="2019-02" db="EMBL/GenBank/DDBJ databases">
        <title>Genomic Encyclopedia of Type Strains, Phase IV (KMG-IV): sequencing the most valuable type-strain genomes for metagenomic binning, comparative biology and taxonomic classification.</title>
        <authorList>
            <person name="Goeker M."/>
        </authorList>
    </citation>
    <scope>NUCLEOTIDE SEQUENCE [LARGE SCALE GENOMIC DNA]</scope>
    <source>
        <strain evidence="2 3">DSM 105135</strain>
    </source>
</reference>
<dbReference type="GO" id="GO:0004553">
    <property type="term" value="F:hydrolase activity, hydrolyzing O-glycosyl compounds"/>
    <property type="evidence" value="ECO:0007669"/>
    <property type="project" value="InterPro"/>
</dbReference>
<name>A0A4Q7Z9R6_9GAMM</name>
<dbReference type="PANTHER" id="PTHR43174">
    <property type="entry name" value="UDP-N-ACETYLGLUCOSAMINE 2-EPIMERASE"/>
    <property type="match status" value="1"/>
</dbReference>
<dbReference type="EMBL" id="SHKX01000010">
    <property type="protein sequence ID" value="RZU47268.1"/>
    <property type="molecule type" value="Genomic_DNA"/>
</dbReference>
<dbReference type="NCBIfam" id="TIGR03568">
    <property type="entry name" value="NeuC_NnaA"/>
    <property type="match status" value="1"/>
</dbReference>
<dbReference type="OrthoDB" id="9803238at2"/>
<organism evidence="2 3">
    <name type="scientific">Fluviicoccus keumensis</name>
    <dbReference type="NCBI Taxonomy" id="1435465"/>
    <lineage>
        <taxon>Bacteria</taxon>
        <taxon>Pseudomonadati</taxon>
        <taxon>Pseudomonadota</taxon>
        <taxon>Gammaproteobacteria</taxon>
        <taxon>Moraxellales</taxon>
        <taxon>Moraxellaceae</taxon>
        <taxon>Fluviicoccus</taxon>
    </lineage>
</organism>
<accession>A0A4Q7Z9R6</accession>
<sequence>MSQRILYVSGTRADFGLMARTLRRISATEGLSLGVAATGMHLSERYGMTVNEIEAAGLTVELRIPVDVDHTTGEAMASAVGIITQGLAAHLAQHRPDAVLLLGDRGEMLAAAIAALYQNIPVIHLHGGERSGTVDEPVRHAISKLSHYHFVATPGARERLVRMGEAPDRIHVTGAPGLDGLAEIPRPERAAWCRGHGLDPERPVALFVFHPVVQSAGEAAAQARAAVAGLRDAGLQLLALMPNADAGGNAVRAVLEEASAQGALRVLTHWPRDRYLEALSVVDLLAGNSSSGIIESASFQLPVLNIGDRQRDREQSGNAIDVAPDREAVCASARAALALPGRGGWTNIYGDGQAADRIAHLLRTLPLDRALLEKTNAY</sequence>
<feature type="domain" description="UDP-N-acetylglucosamine 2-epimerase" evidence="1">
    <location>
        <begin position="24"/>
        <end position="362"/>
    </location>
</feature>
<dbReference type="SUPFAM" id="SSF53756">
    <property type="entry name" value="UDP-Glycosyltransferase/glycogen phosphorylase"/>
    <property type="match status" value="1"/>
</dbReference>
<dbReference type="GO" id="GO:0006047">
    <property type="term" value="P:UDP-N-acetylglucosamine metabolic process"/>
    <property type="evidence" value="ECO:0007669"/>
    <property type="project" value="InterPro"/>
</dbReference>
<evidence type="ECO:0000313" key="2">
    <source>
        <dbReference type="EMBL" id="RZU47268.1"/>
    </source>
</evidence>
<proteinExistence type="predicted"/>
<evidence type="ECO:0000313" key="3">
    <source>
        <dbReference type="Proteomes" id="UP000292423"/>
    </source>
</evidence>
<dbReference type="InterPro" id="IPR003331">
    <property type="entry name" value="UDP_GlcNAc_Epimerase_2_dom"/>
</dbReference>
<dbReference type="Gene3D" id="3.40.50.2000">
    <property type="entry name" value="Glycogen Phosphorylase B"/>
    <property type="match status" value="2"/>
</dbReference>
<dbReference type="RefSeq" id="WP_130410522.1">
    <property type="nucleotide sequence ID" value="NZ_SHKX01000010.1"/>
</dbReference>
<dbReference type="Proteomes" id="UP000292423">
    <property type="component" value="Unassembled WGS sequence"/>
</dbReference>
<dbReference type="PANTHER" id="PTHR43174:SF3">
    <property type="entry name" value="UDP-N-ACETYLGLUCOSAMINE 2-EPIMERASE"/>
    <property type="match status" value="1"/>
</dbReference>
<dbReference type="Pfam" id="PF02350">
    <property type="entry name" value="Epimerase_2"/>
    <property type="match status" value="1"/>
</dbReference>
<keyword evidence="3" id="KW-1185">Reference proteome</keyword>
<evidence type="ECO:0000259" key="1">
    <source>
        <dbReference type="Pfam" id="PF02350"/>
    </source>
</evidence>
<dbReference type="AlphaFoldDB" id="A0A4Q7Z9R6"/>
<gene>
    <name evidence="2" type="ORF">EV700_0222</name>
</gene>
<dbReference type="InterPro" id="IPR029767">
    <property type="entry name" value="WecB-like"/>
</dbReference>
<dbReference type="InterPro" id="IPR020004">
    <property type="entry name" value="UDP-GlcNAc_Epase"/>
</dbReference>
<protein>
    <submittedName>
        <fullName evidence="2">GDP/UDP-N,N'-diacetylbacillosamine 2-epimerase (Hydrolysing)</fullName>
    </submittedName>
</protein>
<comment type="caution">
    <text evidence="2">The sequence shown here is derived from an EMBL/GenBank/DDBJ whole genome shotgun (WGS) entry which is preliminary data.</text>
</comment>